<dbReference type="RefSeq" id="WP_248943232.1">
    <property type="nucleotide sequence ID" value="NZ_JAKIKS010000217.1"/>
</dbReference>
<protein>
    <recommendedName>
        <fullName evidence="3">EF-hand domain-containing protein</fullName>
    </recommendedName>
</protein>
<dbReference type="EMBL" id="JAKIKS010000217">
    <property type="protein sequence ID" value="MCL1127799.1"/>
    <property type="molecule type" value="Genomic_DNA"/>
</dbReference>
<organism evidence="1 2">
    <name type="scientific">Shewanella surugensis</name>
    <dbReference type="NCBI Taxonomy" id="212020"/>
    <lineage>
        <taxon>Bacteria</taxon>
        <taxon>Pseudomonadati</taxon>
        <taxon>Pseudomonadota</taxon>
        <taxon>Gammaproteobacteria</taxon>
        <taxon>Alteromonadales</taxon>
        <taxon>Shewanellaceae</taxon>
        <taxon>Shewanella</taxon>
    </lineage>
</organism>
<dbReference type="Proteomes" id="UP001203423">
    <property type="component" value="Unassembled WGS sequence"/>
</dbReference>
<proteinExistence type="predicted"/>
<name>A0ABT0LJB9_9GAMM</name>
<gene>
    <name evidence="1" type="ORF">L2764_25890</name>
</gene>
<accession>A0ABT0LJB9</accession>
<evidence type="ECO:0000313" key="2">
    <source>
        <dbReference type="Proteomes" id="UP001203423"/>
    </source>
</evidence>
<keyword evidence="2" id="KW-1185">Reference proteome</keyword>
<reference evidence="1 2" key="1">
    <citation type="submission" date="2022-01" db="EMBL/GenBank/DDBJ databases">
        <title>Whole genome-based taxonomy of the Shewanellaceae.</title>
        <authorList>
            <person name="Martin-Rodriguez A.J."/>
        </authorList>
    </citation>
    <scope>NUCLEOTIDE SEQUENCE [LARGE SCALE GENOMIC DNA]</scope>
    <source>
        <strain evidence="1 2">DSM 17177</strain>
    </source>
</reference>
<evidence type="ECO:0008006" key="3">
    <source>
        <dbReference type="Google" id="ProtNLM"/>
    </source>
</evidence>
<sequence length="381" mass="43252">MANCQRPLANENNGHKPLLTDLSTGMLALLIDIKLNAEETDHVSNEVQFLMHLVSKKENQDALPPSTIKLTEQLMEQNIQKSLKEARTQHNVNPPLAFGQGVQLQARLQPIEQPIVKPISVLLSHIQPAESRVPQAIQQAEKKLFDYQPALKGNIEILNTEINPGSCHKYALGCEFDDDVQLNEHDAVYNKADLYAKYLHLHDQDPNVKVAVFYQDGQIAHTARYNAQVDAYVHTFPGHSLFSCDPETLKDINKYNRLEILSPDNAHQYQAYLDEIAAQQKLEDQKRAAQVNDTNILSVIEKNLINVQGLDTWELRDEDRTDIDDFSDIDENGLKLVKILREIDVQVDEYDDEQFDGIAELFLSKIKQAGVEINLGHPYNF</sequence>
<evidence type="ECO:0000313" key="1">
    <source>
        <dbReference type="EMBL" id="MCL1127799.1"/>
    </source>
</evidence>
<comment type="caution">
    <text evidence="1">The sequence shown here is derived from an EMBL/GenBank/DDBJ whole genome shotgun (WGS) entry which is preliminary data.</text>
</comment>